<evidence type="ECO:0000313" key="3">
    <source>
        <dbReference type="EMBL" id="CRY93860.1"/>
    </source>
</evidence>
<evidence type="ECO:0000256" key="1">
    <source>
        <dbReference type="SAM" id="Coils"/>
    </source>
</evidence>
<keyword evidence="1" id="KW-0175">Coiled coil</keyword>
<dbReference type="InterPro" id="IPR050219">
    <property type="entry name" value="DnaG_primase"/>
</dbReference>
<proteinExistence type="predicted"/>
<dbReference type="SUPFAM" id="SSF52540">
    <property type="entry name" value="P-loop containing nucleoside triphosphate hydrolases"/>
    <property type="match status" value="1"/>
</dbReference>
<sequence>MNPLTDFIQTTLYPALFDRANMAFPELGLKQYRGGWATPCKLDGTQSHPYRQDKSVITRNHPTRILEQGGDSKDLLSYWMERNNQTSTFEAVCSLCSAIGIQAPERQTSEEWEKFKAEIETRERHLSAMRKALHTTEQGAQVIDYLKQSRGYTEQYITKLIEWGIGVITPEIASQMGDAIPRSLQMDKHLLAIPYRNRDRLLGFTFRDVTGSLGGGDKYRFTFGLAKKANLFGLSGLRLTGNKEKDRTLTIVEGQLDALHAQLEGLENVVATGGVNISTEALTEAKKMGVERVVLILDTEDTPEKNAQRDKDRAKALRTIHSAGLEGFIVTLPSDDGAKTDVDSYLNTHTIEELEAVIEGNESAALFIYRLIEEEALAKFQAQKQQDKWDERNVSDFRKAVLAHLSDPITRPIDRDLIYKQVSDFSSGTITATALQEEAEAIIAVENAKRQTEETKRIMEQASTLAKAGKPEEALELVSKELPKLREINRDKEFSKYLNTPPFGQFANLNGGTETPYYFWDRKNENPEQLILPSGALSIIAAPTSHGKSTMLRNLALHTAKNGAEGAVLYFTLEESLDNLKIQFATLNSAPSLPFISNNYFKTIQAYKLRKSLEYFAHTGDLNQTLREVETQLQLFEETLWNTGRLRLYFMERPESNHLIDVISYLCKQIKVKAVFVDYIQKLHKAGYRNNRREELGEISQDFESLALKYGIPIVMGAQVNREALSPLEIANQNIGDSSNIEWGASVIVMLWNSDFKALPKSQLWEADPDKKRSPDQTLIESRGLTLGEKGKMFALLSKNRGGAVGLSSVWTYETAKGIITDTTQPSAKGINATSGAYFQTAPETPITTPIQTKIKSSEELPF</sequence>
<dbReference type="PANTHER" id="PTHR30313">
    <property type="entry name" value="DNA PRIMASE"/>
    <property type="match status" value="1"/>
</dbReference>
<dbReference type="SUPFAM" id="SSF56731">
    <property type="entry name" value="DNA primase core"/>
    <property type="match status" value="1"/>
</dbReference>
<dbReference type="Pfam" id="PF13155">
    <property type="entry name" value="Toprim_2"/>
    <property type="match status" value="1"/>
</dbReference>
<feature type="domain" description="SF4 helicase" evidence="2">
    <location>
        <begin position="534"/>
        <end position="806"/>
    </location>
</feature>
<dbReference type="InterPro" id="IPR027417">
    <property type="entry name" value="P-loop_NTPase"/>
</dbReference>
<dbReference type="AlphaFoldDB" id="A0A0H5PXG0"/>
<dbReference type="GO" id="GO:0005524">
    <property type="term" value="F:ATP binding"/>
    <property type="evidence" value="ECO:0007669"/>
    <property type="project" value="InterPro"/>
</dbReference>
<reference evidence="3" key="1">
    <citation type="submission" date="2015-06" db="EMBL/GenBank/DDBJ databases">
        <authorList>
            <person name="Joergensen T."/>
        </authorList>
    </citation>
    <scope>NUCLEOTIDE SEQUENCE</scope>
    <source>
        <plasmid evidence="3">pRGRH0082</plasmid>
    </source>
</reference>
<dbReference type="InterPro" id="IPR007694">
    <property type="entry name" value="DNA_helicase_DnaB-like_C"/>
</dbReference>
<dbReference type="Gene3D" id="3.40.50.300">
    <property type="entry name" value="P-loop containing nucleotide triphosphate hydrolases"/>
    <property type="match status" value="1"/>
</dbReference>
<name>A0A0H5PXG0_9ZZZZ</name>
<geneLocation type="plasmid" evidence="3">
    <name>pRGRH0082</name>
</geneLocation>
<dbReference type="GO" id="GO:0006269">
    <property type="term" value="P:DNA replication, synthesis of primer"/>
    <property type="evidence" value="ECO:0007669"/>
    <property type="project" value="TreeGrafter"/>
</dbReference>
<organism evidence="3">
    <name type="scientific">uncultured prokaryote</name>
    <dbReference type="NCBI Taxonomy" id="198431"/>
    <lineage>
        <taxon>unclassified sequences</taxon>
        <taxon>environmental samples</taxon>
    </lineage>
</organism>
<accession>A0A0H5PXG0</accession>
<keyword evidence="3" id="KW-0614">Plasmid</keyword>
<dbReference type="GO" id="GO:0003678">
    <property type="term" value="F:DNA helicase activity"/>
    <property type="evidence" value="ECO:0007669"/>
    <property type="project" value="InterPro"/>
</dbReference>
<reference evidence="3" key="2">
    <citation type="submission" date="2015-07" db="EMBL/GenBank/DDBJ databases">
        <title>Plasmids, circular viruses and viroids from rat gut.</title>
        <authorList>
            <person name="Jorgensen T.J."/>
            <person name="Hansen M.A."/>
            <person name="Xu Z."/>
            <person name="Tabak M.A."/>
            <person name="Sorensen S.J."/>
            <person name="Hansen L.H."/>
        </authorList>
    </citation>
    <scope>NUCLEOTIDE SEQUENCE</scope>
    <source>
        <plasmid evidence="3">pRGRH0082</plasmid>
    </source>
</reference>
<dbReference type="PANTHER" id="PTHR30313:SF2">
    <property type="entry name" value="DNA PRIMASE"/>
    <property type="match status" value="1"/>
</dbReference>
<feature type="coiled-coil region" evidence="1">
    <location>
        <begin position="435"/>
        <end position="465"/>
    </location>
</feature>
<dbReference type="EMBL" id="LN852773">
    <property type="protein sequence ID" value="CRY93860.1"/>
    <property type="molecule type" value="Genomic_DNA"/>
</dbReference>
<dbReference type="Pfam" id="PF03796">
    <property type="entry name" value="DnaB_C"/>
    <property type="match status" value="1"/>
</dbReference>
<dbReference type="Gene3D" id="3.40.1360.10">
    <property type="match status" value="1"/>
</dbReference>
<evidence type="ECO:0000259" key="2">
    <source>
        <dbReference type="Pfam" id="PF03796"/>
    </source>
</evidence>
<protein>
    <recommendedName>
        <fullName evidence="2">SF4 helicase domain-containing protein</fullName>
    </recommendedName>
</protein>